<gene>
    <name evidence="10" type="ORF">XA3_05530</name>
</gene>
<dbReference type="GO" id="GO:0015744">
    <property type="term" value="P:succinate transport"/>
    <property type="evidence" value="ECO:0007669"/>
    <property type="project" value="TreeGrafter"/>
</dbReference>
<evidence type="ECO:0000256" key="7">
    <source>
        <dbReference type="ARBA" id="ARBA00034125"/>
    </source>
</evidence>
<keyword evidence="5 8" id="KW-1133">Transmembrane helix</keyword>
<evidence type="ECO:0000256" key="5">
    <source>
        <dbReference type="ARBA" id="ARBA00022989"/>
    </source>
</evidence>
<evidence type="ECO:0000313" key="10">
    <source>
        <dbReference type="EMBL" id="BDR58112.1"/>
    </source>
</evidence>
<feature type="transmembrane region" description="Helical" evidence="8">
    <location>
        <begin position="114"/>
        <end position="135"/>
    </location>
</feature>
<evidence type="ECO:0000256" key="3">
    <source>
        <dbReference type="ARBA" id="ARBA00022519"/>
    </source>
</evidence>
<keyword evidence="6 8" id="KW-0472">Membrane</keyword>
<keyword evidence="2" id="KW-1003">Cell membrane</keyword>
<evidence type="ECO:0000256" key="4">
    <source>
        <dbReference type="ARBA" id="ARBA00022692"/>
    </source>
</evidence>
<dbReference type="InterPro" id="IPR050539">
    <property type="entry name" value="ThrE_Dicarb/AminoAcid_Exp"/>
</dbReference>
<evidence type="ECO:0000256" key="1">
    <source>
        <dbReference type="ARBA" id="ARBA00004651"/>
    </source>
</evidence>
<feature type="domain" description="Threonine/Serine exporter ThrE" evidence="9">
    <location>
        <begin position="7"/>
        <end position="135"/>
    </location>
</feature>
<dbReference type="InterPro" id="IPR024528">
    <property type="entry name" value="ThrE_2"/>
</dbReference>
<proteinExistence type="inferred from homology"/>
<evidence type="ECO:0000256" key="8">
    <source>
        <dbReference type="SAM" id="Phobius"/>
    </source>
</evidence>
<evidence type="ECO:0000313" key="11">
    <source>
        <dbReference type="Proteomes" id="UP001321861"/>
    </source>
</evidence>
<feature type="transmembrane region" description="Helical" evidence="8">
    <location>
        <begin position="29"/>
        <end position="46"/>
    </location>
</feature>
<comment type="similarity">
    <text evidence="7">Belongs to the ThrE exporter (TC 2.A.79) family.</text>
</comment>
<dbReference type="Proteomes" id="UP001321861">
    <property type="component" value="Chromosome"/>
</dbReference>
<keyword evidence="11" id="KW-1185">Reference proteome</keyword>
<dbReference type="EMBL" id="AP026802">
    <property type="protein sequence ID" value="BDR58112.1"/>
    <property type="molecule type" value="Genomic_DNA"/>
</dbReference>
<evidence type="ECO:0000256" key="2">
    <source>
        <dbReference type="ARBA" id="ARBA00022475"/>
    </source>
</evidence>
<dbReference type="GO" id="GO:0005886">
    <property type="term" value="C:plasma membrane"/>
    <property type="evidence" value="ECO:0007669"/>
    <property type="project" value="UniProtKB-SubCell"/>
</dbReference>
<organism evidence="10 11">
    <name type="scientific">Xylocopilactobacillus apicola</name>
    <dbReference type="NCBI Taxonomy" id="2932184"/>
    <lineage>
        <taxon>Bacteria</taxon>
        <taxon>Bacillati</taxon>
        <taxon>Bacillota</taxon>
        <taxon>Bacilli</taxon>
        <taxon>Lactobacillales</taxon>
        <taxon>Lactobacillaceae</taxon>
        <taxon>Xylocopilactobacillus</taxon>
    </lineage>
</organism>
<comment type="subcellular location">
    <subcellularLocation>
        <location evidence="1">Cell membrane</location>
        <topology evidence="1">Multi-pass membrane protein</topology>
    </subcellularLocation>
</comment>
<dbReference type="Pfam" id="PF12821">
    <property type="entry name" value="ThrE_2"/>
    <property type="match status" value="1"/>
</dbReference>
<dbReference type="KEGG" id="xap:XA3_05530"/>
<evidence type="ECO:0000259" key="9">
    <source>
        <dbReference type="Pfam" id="PF12821"/>
    </source>
</evidence>
<accession>A0AAU9DBD9</accession>
<dbReference type="RefSeq" id="WP_317636032.1">
    <property type="nucleotide sequence ID" value="NZ_AP026802.1"/>
</dbReference>
<feature type="transmembrane region" description="Helical" evidence="8">
    <location>
        <begin position="53"/>
        <end position="72"/>
    </location>
</feature>
<reference evidence="10 11" key="1">
    <citation type="journal article" date="2023" name="Microbiol. Spectr.">
        <title>Symbiosis of Carpenter Bees with Uncharacterized Lactic Acid Bacteria Showing NAD Auxotrophy.</title>
        <authorList>
            <person name="Kawasaki S."/>
            <person name="Ozawa K."/>
            <person name="Mori T."/>
            <person name="Yamamoto A."/>
            <person name="Ito M."/>
            <person name="Ohkuma M."/>
            <person name="Sakamoto M."/>
            <person name="Matsutani M."/>
        </authorList>
    </citation>
    <scope>NUCLEOTIDE SEQUENCE [LARGE SCALE GENOMIC DNA]</scope>
    <source>
        <strain evidence="10 11">XA3</strain>
    </source>
</reference>
<dbReference type="AlphaFoldDB" id="A0AAU9DBD9"/>
<dbReference type="PANTHER" id="PTHR34390:SF1">
    <property type="entry name" value="SUCCINATE TRANSPORTER SUBUNIT YJJB-RELATED"/>
    <property type="match status" value="1"/>
</dbReference>
<keyword evidence="3" id="KW-0997">Cell inner membrane</keyword>
<keyword evidence="4 8" id="KW-0812">Transmembrane</keyword>
<dbReference type="PANTHER" id="PTHR34390">
    <property type="entry name" value="UPF0442 PROTEIN YJJB-RELATED"/>
    <property type="match status" value="1"/>
</dbReference>
<evidence type="ECO:0000256" key="6">
    <source>
        <dbReference type="ARBA" id="ARBA00023136"/>
    </source>
</evidence>
<name>A0AAU9DBD9_9LACO</name>
<sequence length="148" mass="16318">MKQLLINVILSYLGSLSFAIIINVPHRLLNAAGITGIFGWLVYLACRDLHLGIFMSNLMGAMIIGMVSYVFARYKKVPILNFNVPGLICLAPGALTYEGVHDTVFKGVSQGLDIVVRVMIVILALAVGTMLSQLIDEALKRIWQKIWT</sequence>
<protein>
    <submittedName>
        <fullName evidence="10">Membrane protein</fullName>
    </submittedName>
</protein>